<evidence type="ECO:0000313" key="2">
    <source>
        <dbReference type="EMBL" id="CAH0105928.1"/>
    </source>
</evidence>
<evidence type="ECO:0000256" key="1">
    <source>
        <dbReference type="SAM" id="MobiDB-lite"/>
    </source>
</evidence>
<feature type="region of interest" description="Disordered" evidence="1">
    <location>
        <begin position="1"/>
        <end position="30"/>
    </location>
</feature>
<feature type="region of interest" description="Disordered" evidence="1">
    <location>
        <begin position="67"/>
        <end position="95"/>
    </location>
</feature>
<protein>
    <submittedName>
        <fullName evidence="2">Uncharacterized protein</fullName>
    </submittedName>
</protein>
<comment type="caution">
    <text evidence="2">The sequence shown here is derived from an EMBL/GenBank/DDBJ whole genome shotgun (WGS) entry which is preliminary data.</text>
</comment>
<feature type="compositionally biased region" description="Polar residues" evidence="1">
    <location>
        <begin position="80"/>
        <end position="89"/>
    </location>
</feature>
<accession>A0A8J2RNH7</accession>
<feature type="compositionally biased region" description="Basic and acidic residues" evidence="1">
    <location>
        <begin position="1"/>
        <end position="24"/>
    </location>
</feature>
<dbReference type="EMBL" id="CAKKLH010000202">
    <property type="protein sequence ID" value="CAH0105928.1"/>
    <property type="molecule type" value="Genomic_DNA"/>
</dbReference>
<proteinExistence type="predicted"/>
<sequence>MVYHDMKKQSKEPQTDEPAFHESDLNEVSTDINIPQEISIPLDDAQKEGAIINNEAIDEEIVYDASPNASNASPRVDSGRQVNSKGTRQSARRPKLSDRYLQYRQSIAKQEFKLQQLPSIIGLLSPHSYAMDSSLSMTSALLSSASALLSSVCALLQQQALSFEHHELNEFQSRLFELLLELFVHYFKLSMLLHSGISEDHFGDHARHLLKLR</sequence>
<dbReference type="AlphaFoldDB" id="A0A8J2RNH7"/>
<dbReference type="Proteomes" id="UP000789390">
    <property type="component" value="Unassembled WGS sequence"/>
</dbReference>
<organism evidence="2 3">
    <name type="scientific">Daphnia galeata</name>
    <dbReference type="NCBI Taxonomy" id="27404"/>
    <lineage>
        <taxon>Eukaryota</taxon>
        <taxon>Metazoa</taxon>
        <taxon>Ecdysozoa</taxon>
        <taxon>Arthropoda</taxon>
        <taxon>Crustacea</taxon>
        <taxon>Branchiopoda</taxon>
        <taxon>Diplostraca</taxon>
        <taxon>Cladocera</taxon>
        <taxon>Anomopoda</taxon>
        <taxon>Daphniidae</taxon>
        <taxon>Daphnia</taxon>
    </lineage>
</organism>
<evidence type="ECO:0000313" key="3">
    <source>
        <dbReference type="Proteomes" id="UP000789390"/>
    </source>
</evidence>
<name>A0A8J2RNH7_9CRUS</name>
<reference evidence="2" key="1">
    <citation type="submission" date="2021-11" db="EMBL/GenBank/DDBJ databases">
        <authorList>
            <person name="Schell T."/>
        </authorList>
    </citation>
    <scope>NUCLEOTIDE SEQUENCE</scope>
    <source>
        <strain evidence="2">M5</strain>
    </source>
</reference>
<keyword evidence="3" id="KW-1185">Reference proteome</keyword>
<gene>
    <name evidence="2" type="ORF">DGAL_LOCUS9070</name>
</gene>